<dbReference type="STRING" id="1193682.BJP25_12845"/>
<feature type="transmembrane region" description="Helical" evidence="7">
    <location>
        <begin position="271"/>
        <end position="293"/>
    </location>
</feature>
<feature type="transmembrane region" description="Helical" evidence="7">
    <location>
        <begin position="239"/>
        <end position="259"/>
    </location>
</feature>
<keyword evidence="5 7" id="KW-1133">Transmembrane helix</keyword>
<accession>A0A1Q9LRI5</accession>
<keyword evidence="6 7" id="KW-0472">Membrane</keyword>
<sequence>MTRHPLAVRLLLVNQFGVNLGFYLLIPYLATHLTEDIGLSVATVGVVLGVRNLSQQGLFLLGGTASDRLGARGVIIAGCGLRAVGFGLFAVAGTLPVLLVAAVLSGVAGALFNPAVRAYLALEVGPERRADAFALFSVYAQAGALLGPVLGAVLLLVDFRVAAAVAAGVFVLLTAAQAAVLPGREVPPSGGTVWADVRGCLADRRFAAFTLALSGLYALQNQLYLILPVEARRLTGTAGSVAALFVVTTVVTLLTQVRVTRALSGWPRERSIALGLALMGAAFVPTAVAYAWPPPGEPLPGAVPIVVSAVLLALGVVVAQPFALELIPRFAAEGLTGTYFGVFYLGSGAVAAISTVVIGWAGEGPLGWIGSVLCVLLGLGGAVGVRHLGRRGLLEPEKVA</sequence>
<dbReference type="AlphaFoldDB" id="A0A1Q9LRI5"/>
<keyword evidence="10" id="KW-1185">Reference proteome</keyword>
<reference evidence="9 10" key="1">
    <citation type="submission" date="2016-10" db="EMBL/GenBank/DDBJ databases">
        <title>The Draft Genome Sequence of Actinokineospora bangkokensis 44EHWT reveals the biosynthetic pathway of antifungal compounds Thailandins with unusual extender unit butylmalonyl-CoA.</title>
        <authorList>
            <person name="Greule A."/>
            <person name="Intra B."/>
            <person name="Flemming S."/>
            <person name="Rommel M.G."/>
            <person name="Panbangred W."/>
            <person name="Bechthold A."/>
        </authorList>
    </citation>
    <scope>NUCLEOTIDE SEQUENCE [LARGE SCALE GENOMIC DNA]</scope>
    <source>
        <strain evidence="9 10">44EHW</strain>
    </source>
</reference>
<dbReference type="EMBL" id="MKQR01000007">
    <property type="protein sequence ID" value="OLR94614.1"/>
    <property type="molecule type" value="Genomic_DNA"/>
</dbReference>
<dbReference type="PROSITE" id="PS50850">
    <property type="entry name" value="MFS"/>
    <property type="match status" value="1"/>
</dbReference>
<protein>
    <submittedName>
        <fullName evidence="9">MFS transporter</fullName>
    </submittedName>
</protein>
<proteinExistence type="predicted"/>
<dbReference type="InterPro" id="IPR020846">
    <property type="entry name" value="MFS_dom"/>
</dbReference>
<feature type="transmembrane region" description="Helical" evidence="7">
    <location>
        <begin position="366"/>
        <end position="385"/>
    </location>
</feature>
<keyword evidence="4 7" id="KW-0812">Transmembrane</keyword>
<evidence type="ECO:0000256" key="5">
    <source>
        <dbReference type="ARBA" id="ARBA00022989"/>
    </source>
</evidence>
<dbReference type="PANTHER" id="PTHR23517">
    <property type="entry name" value="RESISTANCE PROTEIN MDTM, PUTATIVE-RELATED-RELATED"/>
    <property type="match status" value="1"/>
</dbReference>
<dbReference type="InterPro" id="IPR036259">
    <property type="entry name" value="MFS_trans_sf"/>
</dbReference>
<dbReference type="Gene3D" id="1.20.1250.20">
    <property type="entry name" value="MFS general substrate transporter like domains"/>
    <property type="match status" value="1"/>
</dbReference>
<feature type="transmembrane region" description="Helical" evidence="7">
    <location>
        <begin position="74"/>
        <end position="92"/>
    </location>
</feature>
<dbReference type="InterPro" id="IPR050171">
    <property type="entry name" value="MFS_Transporters"/>
</dbReference>
<evidence type="ECO:0000256" key="3">
    <source>
        <dbReference type="ARBA" id="ARBA00022475"/>
    </source>
</evidence>
<dbReference type="Proteomes" id="UP000186040">
    <property type="component" value="Unassembled WGS sequence"/>
</dbReference>
<feature type="transmembrane region" description="Helical" evidence="7">
    <location>
        <begin position="305"/>
        <end position="327"/>
    </location>
</feature>
<dbReference type="SUPFAM" id="SSF103473">
    <property type="entry name" value="MFS general substrate transporter"/>
    <property type="match status" value="1"/>
</dbReference>
<feature type="transmembrane region" description="Helical" evidence="7">
    <location>
        <begin position="98"/>
        <end position="120"/>
    </location>
</feature>
<feature type="transmembrane region" description="Helical" evidence="7">
    <location>
        <begin position="12"/>
        <end position="31"/>
    </location>
</feature>
<dbReference type="Pfam" id="PF07690">
    <property type="entry name" value="MFS_1"/>
    <property type="match status" value="1"/>
</dbReference>
<dbReference type="RefSeq" id="WP_075973992.1">
    <property type="nucleotide sequence ID" value="NZ_MKQR01000007.1"/>
</dbReference>
<evidence type="ECO:0000256" key="1">
    <source>
        <dbReference type="ARBA" id="ARBA00004651"/>
    </source>
</evidence>
<evidence type="ECO:0000313" key="10">
    <source>
        <dbReference type="Proteomes" id="UP000186040"/>
    </source>
</evidence>
<evidence type="ECO:0000256" key="4">
    <source>
        <dbReference type="ARBA" id="ARBA00022692"/>
    </source>
</evidence>
<evidence type="ECO:0000259" key="8">
    <source>
        <dbReference type="PROSITE" id="PS50850"/>
    </source>
</evidence>
<keyword evidence="2" id="KW-0813">Transport</keyword>
<evidence type="ECO:0000256" key="7">
    <source>
        <dbReference type="SAM" id="Phobius"/>
    </source>
</evidence>
<dbReference type="PANTHER" id="PTHR23517:SF2">
    <property type="entry name" value="MULTIDRUG RESISTANCE PROTEIN MDTH"/>
    <property type="match status" value="1"/>
</dbReference>
<evidence type="ECO:0000256" key="2">
    <source>
        <dbReference type="ARBA" id="ARBA00022448"/>
    </source>
</evidence>
<feature type="transmembrane region" description="Helical" evidence="7">
    <location>
        <begin position="161"/>
        <end position="181"/>
    </location>
</feature>
<feature type="domain" description="Major facilitator superfamily (MFS) profile" evidence="8">
    <location>
        <begin position="7"/>
        <end position="400"/>
    </location>
</feature>
<evidence type="ECO:0000313" key="9">
    <source>
        <dbReference type="EMBL" id="OLR94614.1"/>
    </source>
</evidence>
<gene>
    <name evidence="9" type="ORF">BJP25_12845</name>
</gene>
<dbReference type="OrthoDB" id="3285778at2"/>
<name>A0A1Q9LRI5_9PSEU</name>
<comment type="caution">
    <text evidence="9">The sequence shown here is derived from an EMBL/GenBank/DDBJ whole genome shotgun (WGS) entry which is preliminary data.</text>
</comment>
<feature type="transmembrane region" description="Helical" evidence="7">
    <location>
        <begin position="132"/>
        <end position="155"/>
    </location>
</feature>
<keyword evidence="3" id="KW-1003">Cell membrane</keyword>
<dbReference type="GO" id="GO:0005886">
    <property type="term" value="C:plasma membrane"/>
    <property type="evidence" value="ECO:0007669"/>
    <property type="project" value="UniProtKB-SubCell"/>
</dbReference>
<dbReference type="InterPro" id="IPR011701">
    <property type="entry name" value="MFS"/>
</dbReference>
<organism evidence="9 10">
    <name type="scientific">Actinokineospora bangkokensis</name>
    <dbReference type="NCBI Taxonomy" id="1193682"/>
    <lineage>
        <taxon>Bacteria</taxon>
        <taxon>Bacillati</taxon>
        <taxon>Actinomycetota</taxon>
        <taxon>Actinomycetes</taxon>
        <taxon>Pseudonocardiales</taxon>
        <taxon>Pseudonocardiaceae</taxon>
        <taxon>Actinokineospora</taxon>
    </lineage>
</organism>
<feature type="transmembrane region" description="Helical" evidence="7">
    <location>
        <begin position="339"/>
        <end position="360"/>
    </location>
</feature>
<comment type="subcellular location">
    <subcellularLocation>
        <location evidence="1">Cell membrane</location>
        <topology evidence="1">Multi-pass membrane protein</topology>
    </subcellularLocation>
</comment>
<evidence type="ECO:0000256" key="6">
    <source>
        <dbReference type="ARBA" id="ARBA00023136"/>
    </source>
</evidence>
<dbReference type="GO" id="GO:0022857">
    <property type="term" value="F:transmembrane transporter activity"/>
    <property type="evidence" value="ECO:0007669"/>
    <property type="project" value="InterPro"/>
</dbReference>